<feature type="domain" description="Fe-containing alcohol dehydrogenase-like C-terminal" evidence="6">
    <location>
        <begin position="187"/>
        <end position="381"/>
    </location>
</feature>
<name>A0A1T4W997_9BACT</name>
<dbReference type="Gene3D" id="3.40.50.1970">
    <property type="match status" value="1"/>
</dbReference>
<dbReference type="FunFam" id="1.20.1090.10:FF:000001">
    <property type="entry name" value="Aldehyde-alcohol dehydrogenase"/>
    <property type="match status" value="1"/>
</dbReference>
<sequence length="382" mass="40156">MSTYIFQTPPRIIFGNGAVAQVGRETARLGSRALIVTGKSSSTRTGSLEAVTASLNEAGVHPVLFAEVESDPSIQTVEAGAALARENQCDVIVGLGGGSPLDAAKGIVLLLTHPGDIRDYTSQPADGPGMPLISIPTTAGTASEITRFTVITDTEQKIKMSLQGTALIPSVALLDPQLTVTMPQHVTAATGMDALTHAIEAYISKLATPMSDLHALEAIRLIGANLIKAVDSPDNMAAREAMLRGQMHAGLAFSNASVALVHSMSRPLGALFGIAHGQANAMLLPVVMDFNRSAAADRYRHIAEALGENVQELSARDAAKTTVLSVEELFEETGLEQHLSAYGVQEKDIARLAKDAMESASTAFNPRKADLESVAAIYHSLL</sequence>
<accession>A0A1T4W997</accession>
<dbReference type="PANTHER" id="PTHR11496">
    <property type="entry name" value="ALCOHOL DEHYDROGENASE"/>
    <property type="match status" value="1"/>
</dbReference>
<evidence type="ECO:0000256" key="4">
    <source>
        <dbReference type="ARBA" id="ARBA00023027"/>
    </source>
</evidence>
<keyword evidence="3" id="KW-0560">Oxidoreductase</keyword>
<dbReference type="SUPFAM" id="SSF56796">
    <property type="entry name" value="Dehydroquinate synthase-like"/>
    <property type="match status" value="1"/>
</dbReference>
<dbReference type="OrthoDB" id="9778433at2"/>
<keyword evidence="4" id="KW-0520">NAD</keyword>
<protein>
    <submittedName>
        <fullName evidence="7">Alcohol dehydrogenase</fullName>
    </submittedName>
</protein>
<dbReference type="AlphaFoldDB" id="A0A1T4W997"/>
<evidence type="ECO:0000313" key="8">
    <source>
        <dbReference type="Proteomes" id="UP000190027"/>
    </source>
</evidence>
<dbReference type="Pfam" id="PF00465">
    <property type="entry name" value="Fe-ADH"/>
    <property type="match status" value="1"/>
</dbReference>
<comment type="cofactor">
    <cofactor evidence="1">
        <name>Fe cation</name>
        <dbReference type="ChEBI" id="CHEBI:24875"/>
    </cofactor>
</comment>
<dbReference type="Gene3D" id="1.20.1090.10">
    <property type="entry name" value="Dehydroquinate synthase-like - alpha domain"/>
    <property type="match status" value="1"/>
</dbReference>
<dbReference type="Pfam" id="PF25137">
    <property type="entry name" value="ADH_Fe_C"/>
    <property type="match status" value="1"/>
</dbReference>
<evidence type="ECO:0000256" key="2">
    <source>
        <dbReference type="ARBA" id="ARBA00007358"/>
    </source>
</evidence>
<evidence type="ECO:0000256" key="1">
    <source>
        <dbReference type="ARBA" id="ARBA00001962"/>
    </source>
</evidence>
<comment type="similarity">
    <text evidence="2">Belongs to the iron-containing alcohol dehydrogenase family.</text>
</comment>
<dbReference type="InterPro" id="IPR001670">
    <property type="entry name" value="ADH_Fe/GldA"/>
</dbReference>
<dbReference type="PANTHER" id="PTHR11496:SF102">
    <property type="entry name" value="ALCOHOL DEHYDROGENASE 4"/>
    <property type="match status" value="1"/>
</dbReference>
<gene>
    <name evidence="7" type="ORF">SAMN02745704_00527</name>
</gene>
<dbReference type="InterPro" id="IPR039697">
    <property type="entry name" value="Alcohol_dehydrogenase_Fe"/>
</dbReference>
<dbReference type="Proteomes" id="UP000190027">
    <property type="component" value="Unassembled WGS sequence"/>
</dbReference>
<keyword evidence="8" id="KW-1185">Reference proteome</keyword>
<feature type="domain" description="Alcohol dehydrogenase iron-type/glycerol dehydrogenase GldA" evidence="5">
    <location>
        <begin position="9"/>
        <end position="176"/>
    </location>
</feature>
<evidence type="ECO:0000259" key="5">
    <source>
        <dbReference type="Pfam" id="PF00465"/>
    </source>
</evidence>
<dbReference type="InterPro" id="IPR056798">
    <property type="entry name" value="ADH_Fe_C"/>
</dbReference>
<reference evidence="7 8" key="1">
    <citation type="submission" date="2017-02" db="EMBL/GenBank/DDBJ databases">
        <authorList>
            <person name="Peterson S.W."/>
        </authorList>
    </citation>
    <scope>NUCLEOTIDE SEQUENCE [LARGE SCALE GENOMIC DNA]</scope>
    <source>
        <strain evidence="7 8">DSM 16080</strain>
    </source>
</reference>
<dbReference type="CDD" id="cd08194">
    <property type="entry name" value="Fe-ADH-like"/>
    <property type="match status" value="1"/>
</dbReference>
<organism evidence="7 8">
    <name type="scientific">Paucidesulfovibrio gracilis DSM 16080</name>
    <dbReference type="NCBI Taxonomy" id="1121449"/>
    <lineage>
        <taxon>Bacteria</taxon>
        <taxon>Pseudomonadati</taxon>
        <taxon>Thermodesulfobacteriota</taxon>
        <taxon>Desulfovibrionia</taxon>
        <taxon>Desulfovibrionales</taxon>
        <taxon>Desulfovibrionaceae</taxon>
        <taxon>Paucidesulfovibrio</taxon>
    </lineage>
</organism>
<dbReference type="RefSeq" id="WP_078716111.1">
    <property type="nucleotide sequence ID" value="NZ_FUYC01000002.1"/>
</dbReference>
<dbReference type="FunFam" id="3.40.50.1970:FF:000003">
    <property type="entry name" value="Alcohol dehydrogenase, iron-containing"/>
    <property type="match status" value="1"/>
</dbReference>
<dbReference type="GO" id="GO:0004022">
    <property type="term" value="F:alcohol dehydrogenase (NAD+) activity"/>
    <property type="evidence" value="ECO:0007669"/>
    <property type="project" value="TreeGrafter"/>
</dbReference>
<dbReference type="InterPro" id="IPR018211">
    <property type="entry name" value="ADH_Fe_CS"/>
</dbReference>
<dbReference type="STRING" id="1121449.SAMN02745704_00527"/>
<dbReference type="PROSITE" id="PS00913">
    <property type="entry name" value="ADH_IRON_1"/>
    <property type="match status" value="1"/>
</dbReference>
<evidence type="ECO:0000259" key="6">
    <source>
        <dbReference type="Pfam" id="PF25137"/>
    </source>
</evidence>
<dbReference type="EMBL" id="FUYC01000002">
    <property type="protein sequence ID" value="SKA73767.1"/>
    <property type="molecule type" value="Genomic_DNA"/>
</dbReference>
<evidence type="ECO:0000313" key="7">
    <source>
        <dbReference type="EMBL" id="SKA73767.1"/>
    </source>
</evidence>
<proteinExistence type="inferred from homology"/>
<dbReference type="GO" id="GO:0046872">
    <property type="term" value="F:metal ion binding"/>
    <property type="evidence" value="ECO:0007669"/>
    <property type="project" value="InterPro"/>
</dbReference>
<evidence type="ECO:0000256" key="3">
    <source>
        <dbReference type="ARBA" id="ARBA00023002"/>
    </source>
</evidence>